<protein>
    <recommendedName>
        <fullName evidence="4">WEB family protein</fullName>
    </recommendedName>
</protein>
<keyword evidence="3" id="KW-1185">Reference proteome</keyword>
<sequence length="254" mass="28483">METQSLQLVPVPHDYHANVDTSRPFRSVKEAVAIFGERLLLGEFYLSPSPKPPLLLPCYAKQETETSSSWNTLMISPSPSSSADPHSKESDHVLDSLKKLQAELEETKVELKLLKERESETEVALATLNAELHKNMSKLAQAEAAAAAKAAASSDNHVIGFMRSNSERAESNVNEDKWSMIRKDDSTSLAQILSIATEHEKQCGYYGSGGKKERNYKMMKKKPIVPLLHDLFFWKKGSSTNLHNHMYSSPQLYY</sequence>
<organism evidence="2 3">
    <name type="scientific">Rubus argutus</name>
    <name type="common">Southern blackberry</name>
    <dbReference type="NCBI Taxonomy" id="59490"/>
    <lineage>
        <taxon>Eukaryota</taxon>
        <taxon>Viridiplantae</taxon>
        <taxon>Streptophyta</taxon>
        <taxon>Embryophyta</taxon>
        <taxon>Tracheophyta</taxon>
        <taxon>Spermatophyta</taxon>
        <taxon>Magnoliopsida</taxon>
        <taxon>eudicotyledons</taxon>
        <taxon>Gunneridae</taxon>
        <taxon>Pentapetalae</taxon>
        <taxon>rosids</taxon>
        <taxon>fabids</taxon>
        <taxon>Rosales</taxon>
        <taxon>Rosaceae</taxon>
        <taxon>Rosoideae</taxon>
        <taxon>Rosoideae incertae sedis</taxon>
        <taxon>Rubus</taxon>
    </lineage>
</organism>
<accession>A0AAW1WLX7</accession>
<gene>
    <name evidence="2" type="ORF">M0R45_033716</name>
</gene>
<comment type="caution">
    <text evidence="2">The sequence shown here is derived from an EMBL/GenBank/DDBJ whole genome shotgun (WGS) entry which is preliminary data.</text>
</comment>
<dbReference type="EMBL" id="JBEDUW010000006">
    <property type="protein sequence ID" value="KAK9925392.1"/>
    <property type="molecule type" value="Genomic_DNA"/>
</dbReference>
<evidence type="ECO:0008006" key="4">
    <source>
        <dbReference type="Google" id="ProtNLM"/>
    </source>
</evidence>
<evidence type="ECO:0000313" key="2">
    <source>
        <dbReference type="EMBL" id="KAK9925392.1"/>
    </source>
</evidence>
<name>A0AAW1WLX7_RUBAR</name>
<reference evidence="2 3" key="1">
    <citation type="journal article" date="2023" name="G3 (Bethesda)">
        <title>A chromosome-length genome assembly and annotation of blackberry (Rubus argutus, cv. 'Hillquist').</title>
        <authorList>
            <person name="Bruna T."/>
            <person name="Aryal R."/>
            <person name="Dudchenko O."/>
            <person name="Sargent D.J."/>
            <person name="Mead D."/>
            <person name="Buti M."/>
            <person name="Cavallini A."/>
            <person name="Hytonen T."/>
            <person name="Andres J."/>
            <person name="Pham M."/>
            <person name="Weisz D."/>
            <person name="Mascagni F."/>
            <person name="Usai G."/>
            <person name="Natali L."/>
            <person name="Bassil N."/>
            <person name="Fernandez G.E."/>
            <person name="Lomsadze A."/>
            <person name="Armour M."/>
            <person name="Olukolu B."/>
            <person name="Poorten T."/>
            <person name="Britton C."/>
            <person name="Davik J."/>
            <person name="Ashrafi H."/>
            <person name="Aiden E.L."/>
            <person name="Borodovsky M."/>
            <person name="Worthington M."/>
        </authorList>
    </citation>
    <scope>NUCLEOTIDE SEQUENCE [LARGE SCALE GENOMIC DNA]</scope>
    <source>
        <strain evidence="2">PI 553951</strain>
    </source>
</reference>
<dbReference type="Proteomes" id="UP001457282">
    <property type="component" value="Unassembled WGS sequence"/>
</dbReference>
<proteinExistence type="predicted"/>
<evidence type="ECO:0000313" key="3">
    <source>
        <dbReference type="Proteomes" id="UP001457282"/>
    </source>
</evidence>
<evidence type="ECO:0000256" key="1">
    <source>
        <dbReference type="SAM" id="MobiDB-lite"/>
    </source>
</evidence>
<dbReference type="AlphaFoldDB" id="A0AAW1WLX7"/>
<feature type="region of interest" description="Disordered" evidence="1">
    <location>
        <begin position="71"/>
        <end position="93"/>
    </location>
</feature>